<evidence type="ECO:0000313" key="3">
    <source>
        <dbReference type="EMBL" id="GIO70136.1"/>
    </source>
</evidence>
<keyword evidence="4" id="KW-1185">Reference proteome</keyword>
<feature type="transmembrane region" description="Helical" evidence="2">
    <location>
        <begin position="12"/>
        <end position="33"/>
    </location>
</feature>
<dbReference type="Proteomes" id="UP000680638">
    <property type="component" value="Unassembled WGS sequence"/>
</dbReference>
<dbReference type="EMBL" id="BORW01000048">
    <property type="protein sequence ID" value="GIO70136.1"/>
    <property type="molecule type" value="Genomic_DNA"/>
</dbReference>
<proteinExistence type="predicted"/>
<feature type="compositionally biased region" description="Basic and acidic residues" evidence="1">
    <location>
        <begin position="66"/>
        <end position="89"/>
    </location>
</feature>
<name>A0ABQ4M3R1_9BACL</name>
<feature type="compositionally biased region" description="Basic and acidic residues" evidence="1">
    <location>
        <begin position="148"/>
        <end position="166"/>
    </location>
</feature>
<sequence>MKLTRWLVKTVLTVLLISGLTIMTTGLIVNSYVQSLLSSFNITLEGPSFGFGSMMKGLFGLSGGGGEDKKADQEEAAKTPEEPDGKSSTDDNDSASGETDGSESGGVSGSDGTGEGAAEQEKAPDNAFPVMGQDLPGDTGTGSASTQAEERSGTDGLQKKRELTGSEKEQIFNMLITKLPPAELQKISGAMEDGLTEDESKAIEASISQYLNAEEYNALKPMLEP</sequence>
<evidence type="ECO:0000313" key="4">
    <source>
        <dbReference type="Proteomes" id="UP000680638"/>
    </source>
</evidence>
<evidence type="ECO:0000256" key="2">
    <source>
        <dbReference type="SAM" id="Phobius"/>
    </source>
</evidence>
<protein>
    <submittedName>
        <fullName evidence="3">Uncharacterized protein</fullName>
    </submittedName>
</protein>
<comment type="caution">
    <text evidence="3">The sequence shown here is derived from an EMBL/GenBank/DDBJ whole genome shotgun (WGS) entry which is preliminary data.</text>
</comment>
<gene>
    <name evidence="3" type="ORF">J21TS3_49570</name>
</gene>
<keyword evidence="2" id="KW-0472">Membrane</keyword>
<evidence type="ECO:0000256" key="1">
    <source>
        <dbReference type="SAM" id="MobiDB-lite"/>
    </source>
</evidence>
<organism evidence="3 4">
    <name type="scientific">Paenibacillus cookii</name>
    <dbReference type="NCBI Taxonomy" id="157839"/>
    <lineage>
        <taxon>Bacteria</taxon>
        <taxon>Bacillati</taxon>
        <taxon>Bacillota</taxon>
        <taxon>Bacilli</taxon>
        <taxon>Bacillales</taxon>
        <taxon>Paenibacillaceae</taxon>
        <taxon>Paenibacillus</taxon>
    </lineage>
</organism>
<feature type="compositionally biased region" description="Gly residues" evidence="1">
    <location>
        <begin position="103"/>
        <end position="115"/>
    </location>
</feature>
<reference evidence="3 4" key="1">
    <citation type="submission" date="2021-03" db="EMBL/GenBank/DDBJ databases">
        <title>Antimicrobial resistance genes in bacteria isolated from Japanese honey, and their potential for conferring macrolide and lincosamide resistance in the American foulbrood pathogen Paenibacillus larvae.</title>
        <authorList>
            <person name="Okamoto M."/>
            <person name="Kumagai M."/>
            <person name="Kanamori H."/>
            <person name="Takamatsu D."/>
        </authorList>
    </citation>
    <scope>NUCLEOTIDE SEQUENCE [LARGE SCALE GENOMIC DNA]</scope>
    <source>
        <strain evidence="3 4">J21TS3</strain>
    </source>
</reference>
<feature type="region of interest" description="Disordered" evidence="1">
    <location>
        <begin position="63"/>
        <end position="166"/>
    </location>
</feature>
<dbReference type="RefSeq" id="WP_036710665.1">
    <property type="nucleotide sequence ID" value="NZ_BORW01000048.1"/>
</dbReference>
<keyword evidence="2" id="KW-0812">Transmembrane</keyword>
<accession>A0ABQ4M3R1</accession>
<keyword evidence="2" id="KW-1133">Transmembrane helix</keyword>